<organism evidence="2 3">
    <name type="scientific">Gordonia rhizosphera NBRC 16068</name>
    <dbReference type="NCBI Taxonomy" id="1108045"/>
    <lineage>
        <taxon>Bacteria</taxon>
        <taxon>Bacillati</taxon>
        <taxon>Actinomycetota</taxon>
        <taxon>Actinomycetes</taxon>
        <taxon>Mycobacteriales</taxon>
        <taxon>Gordoniaceae</taxon>
        <taxon>Gordonia</taxon>
    </lineage>
</organism>
<accession>K6VTA0</accession>
<keyword evidence="3" id="KW-1185">Reference proteome</keyword>
<dbReference type="EMBL" id="BAHC01000085">
    <property type="protein sequence ID" value="GAB90140.1"/>
    <property type="molecule type" value="Genomic_DNA"/>
</dbReference>
<proteinExistence type="predicted"/>
<sequence>MRHADEQFVDDAAWEQSLRHAAQNAASLSHFCGRPVPERIQKVLDAPPGALVRSRRPPKPRAKHRRSLARRADGGPPAAE</sequence>
<dbReference type="STRING" id="1108045.GORHZ_085_00070"/>
<comment type="caution">
    <text evidence="2">The sequence shown here is derived from an EMBL/GenBank/DDBJ whole genome shotgun (WGS) entry which is preliminary data.</text>
</comment>
<feature type="compositionally biased region" description="Basic residues" evidence="1">
    <location>
        <begin position="53"/>
        <end position="69"/>
    </location>
</feature>
<evidence type="ECO:0000313" key="2">
    <source>
        <dbReference type="EMBL" id="GAB90140.1"/>
    </source>
</evidence>
<reference evidence="2 3" key="1">
    <citation type="submission" date="2012-08" db="EMBL/GenBank/DDBJ databases">
        <title>Whole genome shotgun sequence of Gordonia rhizosphera NBRC 16068.</title>
        <authorList>
            <person name="Takarada H."/>
            <person name="Isaki S."/>
            <person name="Hosoyama A."/>
            <person name="Tsuchikane K."/>
            <person name="Katsumata H."/>
            <person name="Baba S."/>
            <person name="Ohji S."/>
            <person name="Yamazaki S."/>
            <person name="Fujita N."/>
        </authorList>
    </citation>
    <scope>NUCLEOTIDE SEQUENCE [LARGE SCALE GENOMIC DNA]</scope>
    <source>
        <strain evidence="2 3">NBRC 16068</strain>
    </source>
</reference>
<name>K6VTA0_9ACTN</name>
<gene>
    <name evidence="2" type="ORF">GORHZ_085_00070</name>
</gene>
<evidence type="ECO:0000256" key="1">
    <source>
        <dbReference type="SAM" id="MobiDB-lite"/>
    </source>
</evidence>
<dbReference type="AlphaFoldDB" id="K6VTA0"/>
<dbReference type="Proteomes" id="UP000008363">
    <property type="component" value="Unassembled WGS sequence"/>
</dbReference>
<feature type="region of interest" description="Disordered" evidence="1">
    <location>
        <begin position="43"/>
        <end position="80"/>
    </location>
</feature>
<evidence type="ECO:0000313" key="3">
    <source>
        <dbReference type="Proteomes" id="UP000008363"/>
    </source>
</evidence>
<protein>
    <submittedName>
        <fullName evidence="2">Uncharacterized protein</fullName>
    </submittedName>
</protein>